<dbReference type="InterPro" id="IPR043519">
    <property type="entry name" value="NT_sf"/>
</dbReference>
<proteinExistence type="inferred from homology"/>
<evidence type="ECO:0000256" key="5">
    <source>
        <dbReference type="ARBA" id="ARBA00022723"/>
    </source>
</evidence>
<keyword evidence="2" id="KW-1277">Toxin-antitoxin system</keyword>
<evidence type="ECO:0000256" key="1">
    <source>
        <dbReference type="ARBA" id="ARBA00001946"/>
    </source>
</evidence>
<evidence type="ECO:0000256" key="7">
    <source>
        <dbReference type="ARBA" id="ARBA00022840"/>
    </source>
</evidence>
<evidence type="ECO:0000313" key="12">
    <source>
        <dbReference type="EMBL" id="PLV22563.1"/>
    </source>
</evidence>
<dbReference type="GO" id="GO:0016779">
    <property type="term" value="F:nucleotidyltransferase activity"/>
    <property type="evidence" value="ECO:0007669"/>
    <property type="project" value="UniProtKB-KW"/>
</dbReference>
<feature type="domain" description="Polymerase nucleotidyl transferase" evidence="10">
    <location>
        <begin position="27"/>
        <end position="97"/>
    </location>
</feature>
<organism evidence="11 14">
    <name type="scientific">Pseudomonas guariconensis</name>
    <dbReference type="NCBI Taxonomy" id="1288410"/>
    <lineage>
        <taxon>Bacteria</taxon>
        <taxon>Pseudomonadati</taxon>
        <taxon>Pseudomonadota</taxon>
        <taxon>Gammaproteobacteria</taxon>
        <taxon>Pseudomonadales</taxon>
        <taxon>Pseudomonadaceae</taxon>
        <taxon>Pseudomonas</taxon>
    </lineage>
</organism>
<dbReference type="GO" id="GO:0005524">
    <property type="term" value="F:ATP binding"/>
    <property type="evidence" value="ECO:0007669"/>
    <property type="project" value="UniProtKB-KW"/>
</dbReference>
<evidence type="ECO:0000256" key="8">
    <source>
        <dbReference type="ARBA" id="ARBA00022842"/>
    </source>
</evidence>
<dbReference type="GO" id="GO:0046872">
    <property type="term" value="F:metal ion binding"/>
    <property type="evidence" value="ECO:0007669"/>
    <property type="project" value="UniProtKB-KW"/>
</dbReference>
<dbReference type="Proteomes" id="UP000234839">
    <property type="component" value="Unassembled WGS sequence"/>
</dbReference>
<dbReference type="InterPro" id="IPR002934">
    <property type="entry name" value="Polymerase_NTP_transf_dom"/>
</dbReference>
<keyword evidence="8" id="KW-0460">Magnesium</keyword>
<dbReference type="SUPFAM" id="SSF81301">
    <property type="entry name" value="Nucleotidyltransferase"/>
    <property type="match status" value="1"/>
</dbReference>
<comment type="similarity">
    <text evidence="9">Belongs to the MntA antitoxin family.</text>
</comment>
<evidence type="ECO:0000313" key="13">
    <source>
        <dbReference type="Proteomes" id="UP000234839"/>
    </source>
</evidence>
<evidence type="ECO:0000313" key="11">
    <source>
        <dbReference type="EMBL" id="PLV17848.1"/>
    </source>
</evidence>
<dbReference type="Gene3D" id="3.30.460.10">
    <property type="entry name" value="Beta Polymerase, domain 2"/>
    <property type="match status" value="1"/>
</dbReference>
<keyword evidence="5" id="KW-0479">Metal-binding</keyword>
<evidence type="ECO:0000256" key="2">
    <source>
        <dbReference type="ARBA" id="ARBA00022649"/>
    </source>
</evidence>
<dbReference type="CDD" id="cd05403">
    <property type="entry name" value="NT_KNTase_like"/>
    <property type="match status" value="1"/>
</dbReference>
<dbReference type="EMBL" id="PJCQ01000017">
    <property type="protein sequence ID" value="PLV17848.1"/>
    <property type="molecule type" value="Genomic_DNA"/>
</dbReference>
<dbReference type="RefSeq" id="WP_102082192.1">
    <property type="nucleotide sequence ID" value="NZ_PJCP01000017.1"/>
</dbReference>
<evidence type="ECO:0000256" key="3">
    <source>
        <dbReference type="ARBA" id="ARBA00022679"/>
    </source>
</evidence>
<dbReference type="Proteomes" id="UP000234878">
    <property type="component" value="Unassembled WGS sequence"/>
</dbReference>
<keyword evidence="13" id="KW-1185">Reference proteome</keyword>
<evidence type="ECO:0000256" key="6">
    <source>
        <dbReference type="ARBA" id="ARBA00022741"/>
    </source>
</evidence>
<evidence type="ECO:0000256" key="4">
    <source>
        <dbReference type="ARBA" id="ARBA00022695"/>
    </source>
</evidence>
<dbReference type="AlphaFoldDB" id="A0AAX0VUT9"/>
<evidence type="ECO:0000259" key="10">
    <source>
        <dbReference type="Pfam" id="PF01909"/>
    </source>
</evidence>
<comment type="caution">
    <text evidence="11">The sequence shown here is derived from an EMBL/GenBank/DDBJ whole genome shotgun (WGS) entry which is preliminary data.</text>
</comment>
<keyword evidence="4" id="KW-0548">Nucleotidyltransferase</keyword>
<keyword evidence="6" id="KW-0547">Nucleotide-binding</keyword>
<dbReference type="PANTHER" id="PTHR33571:SF12">
    <property type="entry name" value="BSL3053 PROTEIN"/>
    <property type="match status" value="1"/>
</dbReference>
<sequence length="100" mass="11114">MKPSDAIRGKERAIKRLIESYGFVSPLLFGSTARGDDREGSDLDLLATIPPSRTGTISLFDIAALEDELQVLIGVPVDFNIGNNMPEHFWHEIESQMIEL</sequence>
<keyword evidence="3" id="KW-0808">Transferase</keyword>
<evidence type="ECO:0000256" key="9">
    <source>
        <dbReference type="ARBA" id="ARBA00038276"/>
    </source>
</evidence>
<evidence type="ECO:0000313" key="14">
    <source>
        <dbReference type="Proteomes" id="UP000234878"/>
    </source>
</evidence>
<reference evidence="13 14" key="1">
    <citation type="submission" date="2017-12" db="EMBL/GenBank/DDBJ databases">
        <title>Detection of the carbapenemase gene blaVIM-5 in members of the Pseudomonas putida group isolated from polluted Nigerian wetlands.</title>
        <authorList>
            <person name="Adelowo O."/>
            <person name="Vollmers J."/>
            <person name="Maeusezahl I."/>
            <person name="Kaster A.-K."/>
            <person name="Mueller J.A."/>
        </authorList>
    </citation>
    <scope>NUCLEOTIDE SEQUENCE [LARGE SCALE GENOMIC DNA]</scope>
    <source>
        <strain evidence="12 13">MR119</strain>
        <strain evidence="11 14">MR144</strain>
    </source>
</reference>
<dbReference type="PANTHER" id="PTHR33571">
    <property type="entry name" value="SSL8005 PROTEIN"/>
    <property type="match status" value="1"/>
</dbReference>
<comment type="cofactor">
    <cofactor evidence="1">
        <name>Mg(2+)</name>
        <dbReference type="ChEBI" id="CHEBI:18420"/>
    </cofactor>
</comment>
<name>A0AAX0VUT9_9PSED</name>
<accession>A0AAX0VUT9</accession>
<dbReference type="Pfam" id="PF01909">
    <property type="entry name" value="NTP_transf_2"/>
    <property type="match status" value="1"/>
</dbReference>
<gene>
    <name evidence="11" type="ORF">CXG49_17875</name>
    <name evidence="12" type="ORF">CXG53_18580</name>
</gene>
<protein>
    <submittedName>
        <fullName evidence="11">DNA polymerase III subunit beta</fullName>
    </submittedName>
</protein>
<keyword evidence="7" id="KW-0067">ATP-binding</keyword>
<dbReference type="InterPro" id="IPR052038">
    <property type="entry name" value="Type-VII_TA_antitoxin"/>
</dbReference>
<dbReference type="EMBL" id="PJCP01000017">
    <property type="protein sequence ID" value="PLV22563.1"/>
    <property type="molecule type" value="Genomic_DNA"/>
</dbReference>